<reference evidence="2 3" key="1">
    <citation type="submission" date="2019-06" db="EMBL/GenBank/DDBJ databases">
        <authorList>
            <person name="Hertel R."/>
        </authorList>
    </citation>
    <scope>NUCLEOTIDE SEQUENCE [LARGE SCALE GENOMIC DNA]</scope>
</reference>
<feature type="compositionally biased region" description="Polar residues" evidence="1">
    <location>
        <begin position="315"/>
        <end position="329"/>
    </location>
</feature>
<dbReference type="EMBL" id="MN043729">
    <property type="protein sequence ID" value="QDP42906.1"/>
    <property type="molecule type" value="Genomic_DNA"/>
</dbReference>
<gene>
    <name evidence="2" type="ORF">Goe8_c01330</name>
</gene>
<feature type="compositionally biased region" description="Low complexity" evidence="1">
    <location>
        <begin position="384"/>
        <end position="415"/>
    </location>
</feature>
<evidence type="ECO:0000313" key="3">
    <source>
        <dbReference type="Proteomes" id="UP000317800"/>
    </source>
</evidence>
<protein>
    <recommendedName>
        <fullName evidence="4">SsDNA binding domain protein</fullName>
    </recommendedName>
</protein>
<name>A0A516KMU4_9CAUD</name>
<accession>A0A516KMU4</accession>
<feature type="compositionally biased region" description="Low complexity" evidence="1">
    <location>
        <begin position="262"/>
        <end position="314"/>
    </location>
</feature>
<feature type="compositionally biased region" description="Polar residues" evidence="1">
    <location>
        <begin position="416"/>
        <end position="432"/>
    </location>
</feature>
<feature type="region of interest" description="Disordered" evidence="1">
    <location>
        <begin position="251"/>
        <end position="432"/>
    </location>
</feature>
<keyword evidence="3" id="KW-1185">Reference proteome</keyword>
<proteinExistence type="predicted"/>
<dbReference type="Proteomes" id="UP000317800">
    <property type="component" value="Segment"/>
</dbReference>
<organism evidence="2 3">
    <name type="scientific">Bacillus phage vB_BmeM-Goe8</name>
    <dbReference type="NCBI Taxonomy" id="2593638"/>
    <lineage>
        <taxon>Viruses</taxon>
        <taxon>Duplodnaviria</taxon>
        <taxon>Heunggongvirae</taxon>
        <taxon>Uroviricota</taxon>
        <taxon>Caudoviricetes</taxon>
        <taxon>Herelleviridae</taxon>
        <taxon>Bastillevirinae</taxon>
        <taxon>Goettingenvirus</taxon>
        <taxon>Goettingenvirus goe8</taxon>
    </lineage>
</organism>
<evidence type="ECO:0000313" key="2">
    <source>
        <dbReference type="EMBL" id="QDP42906.1"/>
    </source>
</evidence>
<evidence type="ECO:0008006" key="4">
    <source>
        <dbReference type="Google" id="ProtNLM"/>
    </source>
</evidence>
<feature type="compositionally biased region" description="Low complexity" evidence="1">
    <location>
        <begin position="334"/>
        <end position="370"/>
    </location>
</feature>
<evidence type="ECO:0000256" key="1">
    <source>
        <dbReference type="SAM" id="MobiDB-lite"/>
    </source>
</evidence>
<sequence>MSFADIINQESKNLENNNGGDNAKVKYPETKHKRLFFAKNERELLIQVLPAGNLVSAFAAPVRKIFLSAKSSQGKDINSNFTLDADPNPGSILEQKIAEWSGKGLIPNGFGGQQSPKRAFLVNVVKIVQNPANPQQWLQERDEHGNLVVRVFEMPQSGYANLIRKLQDPFMNNSGTELSFLDPNKPAPIKISKPAKGQMEYPVDVYTNFPLPALGQGWENQLEDLQAQAVPTERLENGLQWVQAFIDMKEGRKPTRNNDDNQGQQTQANPYAQQGQQQQGNPFAAQQQQQQSNPFAQQGQQQQTQANPFAQQGQTQQANPFAGQAQGQGNPFEATQQQQANPFATQQQPQQTQNNPFAQPQGLQQDQLPDSMGGGVDAALNNLPQAPTEPAQQTQQQQPAQQAQPTVPAQQSQPTMPQQNAQPTMPAHANNNGLMDIDAMLDQELGSN</sequence>